<proteinExistence type="predicted"/>
<evidence type="ECO:0000313" key="2">
    <source>
        <dbReference type="Proteomes" id="UP001499959"/>
    </source>
</evidence>
<dbReference type="PROSITE" id="PS51257">
    <property type="entry name" value="PROKAR_LIPOPROTEIN"/>
    <property type="match status" value="1"/>
</dbReference>
<protein>
    <submittedName>
        <fullName evidence="1">Uncharacterized protein</fullName>
    </submittedName>
</protein>
<gene>
    <name evidence="1" type="ORF">GCM10023307_29650</name>
</gene>
<keyword evidence="2" id="KW-1185">Reference proteome</keyword>
<name>A0ABP9BWI6_9GAMM</name>
<comment type="caution">
    <text evidence="1">The sequence shown here is derived from an EMBL/GenBank/DDBJ whole genome shotgun (WGS) entry which is preliminary data.</text>
</comment>
<evidence type="ECO:0000313" key="1">
    <source>
        <dbReference type="EMBL" id="GAA4801157.1"/>
    </source>
</evidence>
<dbReference type="Proteomes" id="UP001499959">
    <property type="component" value="Unassembled WGS sequence"/>
</dbReference>
<organism evidence="1 2">
    <name type="scientific">Lysobacter hankyongensis</name>
    <dbReference type="NCBI Taxonomy" id="1176535"/>
    <lineage>
        <taxon>Bacteria</taxon>
        <taxon>Pseudomonadati</taxon>
        <taxon>Pseudomonadota</taxon>
        <taxon>Gammaproteobacteria</taxon>
        <taxon>Lysobacterales</taxon>
        <taxon>Lysobacteraceae</taxon>
        <taxon>Lysobacter</taxon>
    </lineage>
</organism>
<reference evidence="2" key="1">
    <citation type="journal article" date="2019" name="Int. J. Syst. Evol. Microbiol.">
        <title>The Global Catalogue of Microorganisms (GCM) 10K type strain sequencing project: providing services to taxonomists for standard genome sequencing and annotation.</title>
        <authorList>
            <consortium name="The Broad Institute Genomics Platform"/>
            <consortium name="The Broad Institute Genome Sequencing Center for Infectious Disease"/>
            <person name="Wu L."/>
            <person name="Ma J."/>
        </authorList>
    </citation>
    <scope>NUCLEOTIDE SEQUENCE [LARGE SCALE GENOMIC DNA]</scope>
    <source>
        <strain evidence="2">JCM 18204</strain>
    </source>
</reference>
<sequence>MTGGAARAPPAHTTLSGQACAMLDQELEVSVRARRNAYVVDPLLALSSPYGAQLVSRLSALADLTVTRTFWQAIDSSDYYRRDPLGFWPNALRERLPASTADDFNQAITLWEEERQRTDLSHCRLHWVIDNVSESSFPDGSRADLLERYESLHQALTSRSDPTDDATESAAYYGTIDSLALAAALGNACVLTLAPDLPQACLPLVCEHVGLSLERAPEGEAELVALEQRRLRELIVAAGCSSLLWGGLRIAVVHPLLYGDLLLRGDADTLDSGDRLALEHRFDYVEPPPAALAIGDPWRAARHFWHVL</sequence>
<accession>A0ABP9BWI6</accession>
<dbReference type="EMBL" id="BAABJE010000015">
    <property type="protein sequence ID" value="GAA4801157.1"/>
    <property type="molecule type" value="Genomic_DNA"/>
</dbReference>